<accession>A0A2U1PN69</accession>
<dbReference type="Gene3D" id="3.30.40.10">
    <property type="entry name" value="Zinc/RING finger domain, C3HC4 (zinc finger)"/>
    <property type="match status" value="1"/>
</dbReference>
<dbReference type="OrthoDB" id="10009520at2759"/>
<dbReference type="Pfam" id="PF19422">
    <property type="entry name" value="Ariadne"/>
    <property type="match status" value="2"/>
</dbReference>
<dbReference type="InterPro" id="IPR031127">
    <property type="entry name" value="E3_UB_ligase_RBR"/>
</dbReference>
<keyword evidence="5" id="KW-0479">Metal-binding</keyword>
<dbReference type="AlphaFoldDB" id="A0A2U1PN69"/>
<keyword evidence="9" id="KW-0862">Zinc</keyword>
<evidence type="ECO:0000256" key="4">
    <source>
        <dbReference type="ARBA" id="ARBA00022679"/>
    </source>
</evidence>
<dbReference type="SUPFAM" id="SSF57850">
    <property type="entry name" value="RING/U-box"/>
    <property type="match status" value="2"/>
</dbReference>
<dbReference type="InterPro" id="IPR044066">
    <property type="entry name" value="TRIAD_supradom"/>
</dbReference>
<dbReference type="STRING" id="35608.A0A2U1PN69"/>
<sequence length="244" mass="28105">MEVLERKVISSDFSWVKDGLYKLFRSRRVVLETKQTLFELHQDQLENFVEKLCNLLEEPFHLYDEDRIMEIRREVTNLSSVSDTPSVTRCANICWTRHFIVQINEGQSRRIICMAHECSSICAEAIARNLVHERHPDLADKFDRFLLESYIDENKMVKWCPSVPHCGNAVSVEGDELCEVECSCGKQFCFSCLSEAHSPCSCAMWALWKKDRDELEATINWITVNINCSGGARKCVHGGHRARG</sequence>
<evidence type="ECO:0000256" key="5">
    <source>
        <dbReference type="ARBA" id="ARBA00022723"/>
    </source>
</evidence>
<dbReference type="Pfam" id="PF01485">
    <property type="entry name" value="IBR"/>
    <property type="match status" value="1"/>
</dbReference>
<evidence type="ECO:0000256" key="6">
    <source>
        <dbReference type="ARBA" id="ARBA00022737"/>
    </source>
</evidence>
<evidence type="ECO:0000256" key="3">
    <source>
        <dbReference type="ARBA" id="ARBA00012251"/>
    </source>
</evidence>
<keyword evidence="6" id="KW-0677">Repeat</keyword>
<evidence type="ECO:0000256" key="7">
    <source>
        <dbReference type="ARBA" id="ARBA00022771"/>
    </source>
</evidence>
<comment type="catalytic activity">
    <reaction evidence="1">
        <text>[E2 ubiquitin-conjugating enzyme]-S-ubiquitinyl-L-cysteine + [acceptor protein]-L-lysine = [E2 ubiquitin-conjugating enzyme]-L-cysteine + [acceptor protein]-N(6)-ubiquitinyl-L-lysine.</text>
        <dbReference type="EC" id="2.3.2.31"/>
    </reaction>
</comment>
<dbReference type="GO" id="GO:0016567">
    <property type="term" value="P:protein ubiquitination"/>
    <property type="evidence" value="ECO:0007669"/>
    <property type="project" value="UniProtKB-UniPathway"/>
</dbReference>
<dbReference type="Proteomes" id="UP000245207">
    <property type="component" value="Unassembled WGS sequence"/>
</dbReference>
<evidence type="ECO:0000313" key="11">
    <source>
        <dbReference type="EMBL" id="PWA87218.1"/>
    </source>
</evidence>
<protein>
    <recommendedName>
        <fullName evidence="3">RBR-type E3 ubiquitin transferase</fullName>
        <ecNumber evidence="3">2.3.2.31</ecNumber>
    </recommendedName>
</protein>
<comment type="cofactor">
    <cofactor evidence="2">
        <name>Zn(2+)</name>
        <dbReference type="ChEBI" id="CHEBI:29105"/>
    </cofactor>
</comment>
<dbReference type="UniPathway" id="UPA00143"/>
<dbReference type="PANTHER" id="PTHR11685">
    <property type="entry name" value="RBR FAMILY RING FINGER AND IBR DOMAIN-CONTAINING"/>
    <property type="match status" value="1"/>
</dbReference>
<keyword evidence="12" id="KW-1185">Reference proteome</keyword>
<dbReference type="SMART" id="SM00647">
    <property type="entry name" value="IBR"/>
    <property type="match status" value="1"/>
</dbReference>
<dbReference type="GO" id="GO:0008270">
    <property type="term" value="F:zinc ion binding"/>
    <property type="evidence" value="ECO:0007669"/>
    <property type="project" value="UniProtKB-KW"/>
</dbReference>
<evidence type="ECO:0000313" key="12">
    <source>
        <dbReference type="Proteomes" id="UP000245207"/>
    </source>
</evidence>
<organism evidence="11 12">
    <name type="scientific">Artemisia annua</name>
    <name type="common">Sweet wormwood</name>
    <dbReference type="NCBI Taxonomy" id="35608"/>
    <lineage>
        <taxon>Eukaryota</taxon>
        <taxon>Viridiplantae</taxon>
        <taxon>Streptophyta</taxon>
        <taxon>Embryophyta</taxon>
        <taxon>Tracheophyta</taxon>
        <taxon>Spermatophyta</taxon>
        <taxon>Magnoliopsida</taxon>
        <taxon>eudicotyledons</taxon>
        <taxon>Gunneridae</taxon>
        <taxon>Pentapetalae</taxon>
        <taxon>asterids</taxon>
        <taxon>campanulids</taxon>
        <taxon>Asterales</taxon>
        <taxon>Asteraceae</taxon>
        <taxon>Asteroideae</taxon>
        <taxon>Anthemideae</taxon>
        <taxon>Artemisiinae</taxon>
        <taxon>Artemisia</taxon>
    </lineage>
</organism>
<name>A0A2U1PN69_ARTAN</name>
<evidence type="ECO:0000256" key="8">
    <source>
        <dbReference type="ARBA" id="ARBA00022786"/>
    </source>
</evidence>
<reference evidence="11 12" key="1">
    <citation type="journal article" date="2018" name="Mol. Plant">
        <title>The genome of Artemisia annua provides insight into the evolution of Asteraceae family and artemisinin biosynthesis.</title>
        <authorList>
            <person name="Shen Q."/>
            <person name="Zhang L."/>
            <person name="Liao Z."/>
            <person name="Wang S."/>
            <person name="Yan T."/>
            <person name="Shi P."/>
            <person name="Liu M."/>
            <person name="Fu X."/>
            <person name="Pan Q."/>
            <person name="Wang Y."/>
            <person name="Lv Z."/>
            <person name="Lu X."/>
            <person name="Zhang F."/>
            <person name="Jiang W."/>
            <person name="Ma Y."/>
            <person name="Chen M."/>
            <person name="Hao X."/>
            <person name="Li L."/>
            <person name="Tang Y."/>
            <person name="Lv G."/>
            <person name="Zhou Y."/>
            <person name="Sun X."/>
            <person name="Brodelius P.E."/>
            <person name="Rose J.K.C."/>
            <person name="Tang K."/>
        </authorList>
    </citation>
    <scope>NUCLEOTIDE SEQUENCE [LARGE SCALE GENOMIC DNA]</scope>
    <source>
        <strain evidence="12">cv. Huhao1</strain>
        <tissue evidence="11">Leaf</tissue>
    </source>
</reference>
<comment type="caution">
    <text evidence="11">The sequence shown here is derived from an EMBL/GenBank/DDBJ whole genome shotgun (WGS) entry which is preliminary data.</text>
</comment>
<gene>
    <name evidence="11" type="ORF">CTI12_AA134210</name>
</gene>
<dbReference type="CDD" id="cd20346">
    <property type="entry name" value="BRcat_RBR_ANKIB1"/>
    <property type="match status" value="1"/>
</dbReference>
<keyword evidence="7" id="KW-0863">Zinc-finger</keyword>
<keyword evidence="4" id="KW-0808">Transferase</keyword>
<evidence type="ECO:0000259" key="10">
    <source>
        <dbReference type="PROSITE" id="PS51873"/>
    </source>
</evidence>
<dbReference type="InterPro" id="IPR002867">
    <property type="entry name" value="IBR_dom"/>
</dbReference>
<evidence type="ECO:0000256" key="9">
    <source>
        <dbReference type="ARBA" id="ARBA00022833"/>
    </source>
</evidence>
<dbReference type="InterPro" id="IPR013083">
    <property type="entry name" value="Znf_RING/FYVE/PHD"/>
</dbReference>
<dbReference type="EC" id="2.3.2.31" evidence="3"/>
<dbReference type="InterPro" id="IPR045840">
    <property type="entry name" value="Ariadne"/>
</dbReference>
<keyword evidence="8" id="KW-0833">Ubl conjugation pathway</keyword>
<evidence type="ECO:0000256" key="2">
    <source>
        <dbReference type="ARBA" id="ARBA00001947"/>
    </source>
</evidence>
<feature type="domain" description="RING-type" evidence="10">
    <location>
        <begin position="65"/>
        <end position="244"/>
    </location>
</feature>
<dbReference type="EMBL" id="PKPP01000937">
    <property type="protein sequence ID" value="PWA87218.1"/>
    <property type="molecule type" value="Genomic_DNA"/>
</dbReference>
<dbReference type="GO" id="GO:0061630">
    <property type="term" value="F:ubiquitin protein ligase activity"/>
    <property type="evidence" value="ECO:0007669"/>
    <property type="project" value="UniProtKB-EC"/>
</dbReference>
<dbReference type="PROSITE" id="PS51873">
    <property type="entry name" value="TRIAD"/>
    <property type="match status" value="1"/>
</dbReference>
<evidence type="ECO:0000256" key="1">
    <source>
        <dbReference type="ARBA" id="ARBA00001798"/>
    </source>
</evidence>
<proteinExistence type="predicted"/>